<keyword evidence="2" id="KW-1185">Reference proteome</keyword>
<gene>
    <name evidence="1" type="ORF">H9L21_03315</name>
</gene>
<dbReference type="Proteomes" id="UP000515871">
    <property type="component" value="Chromosome"/>
</dbReference>
<dbReference type="PANTHER" id="PTHR12526">
    <property type="entry name" value="GLYCOSYLTRANSFERASE"/>
    <property type="match status" value="1"/>
</dbReference>
<reference evidence="1 2" key="1">
    <citation type="submission" date="2020-08" db="EMBL/GenBank/DDBJ databases">
        <title>Novel species in genus Aeromicrobium.</title>
        <authorList>
            <person name="Zhang G."/>
        </authorList>
    </citation>
    <scope>NUCLEOTIDE SEQUENCE [LARGE SCALE GENOMIC DNA]</scope>
    <source>
        <strain evidence="2">zg-629</strain>
    </source>
</reference>
<evidence type="ECO:0000313" key="2">
    <source>
        <dbReference type="Proteomes" id="UP000515871"/>
    </source>
</evidence>
<dbReference type="SUPFAM" id="SSF53756">
    <property type="entry name" value="UDP-Glycosyltransferase/glycogen phosphorylase"/>
    <property type="match status" value="1"/>
</dbReference>
<dbReference type="RefSeq" id="WP_187411755.1">
    <property type="nucleotide sequence ID" value="NZ_CP060587.1"/>
</dbReference>
<protein>
    <submittedName>
        <fullName evidence="1">Glycosyltransferase family 4 protein</fullName>
    </submittedName>
</protein>
<sequence>MLIGAYAASPGEEPEAGAGWALATAAAADHDVWLVTRPRFRTAIEDALAQDPELAARLTVVFHDLAPRIVALKRRNIDLYWYYVAWQYALGGVARRLHRELRFDVVHHATWANDWLHAGVSHVRGVPFVWGPVGGASAVPLRRLGRWLGRRGLLTELVRGALTRLPRRVWGDRNASRAAVVVAQNHEVAARFRRARRVVVEPNAALDRYEEVLAALGPIPPPPNDVPTAVFVGRLVAWKGVRLAVEALTRPAAAAWHLDIYGDGYEREALESLVQRHGLGDRVAFLGHRPRTEVLAAFARADAMLFPSMHDQAGWVAAEASSLGCPVVCLPLGGPHLLAGVNARVVSLEGDIPENLAEALAGTREQPGVPHDTWARDRLVPRVRQWYADAMAGRADAAEER</sequence>
<dbReference type="EMBL" id="CP060587">
    <property type="protein sequence ID" value="QNL94993.1"/>
    <property type="molecule type" value="Genomic_DNA"/>
</dbReference>
<dbReference type="Gene3D" id="3.40.50.2000">
    <property type="entry name" value="Glycogen Phosphorylase B"/>
    <property type="match status" value="2"/>
</dbReference>
<dbReference type="Pfam" id="PF13692">
    <property type="entry name" value="Glyco_trans_1_4"/>
    <property type="match status" value="1"/>
</dbReference>
<name>A0ABX6SV56_9ACTN</name>
<proteinExistence type="predicted"/>
<accession>A0ABX6SV56</accession>
<organism evidence="1 2">
    <name type="scientific">Aeromicrobium senzhongii</name>
    <dbReference type="NCBI Taxonomy" id="2663859"/>
    <lineage>
        <taxon>Bacteria</taxon>
        <taxon>Bacillati</taxon>
        <taxon>Actinomycetota</taxon>
        <taxon>Actinomycetes</taxon>
        <taxon>Propionibacteriales</taxon>
        <taxon>Nocardioidaceae</taxon>
        <taxon>Aeromicrobium</taxon>
    </lineage>
</organism>
<evidence type="ECO:0000313" key="1">
    <source>
        <dbReference type="EMBL" id="QNL94993.1"/>
    </source>
</evidence>
<dbReference type="PANTHER" id="PTHR12526:SF635">
    <property type="entry name" value="GLYCOSYL TRANSFERASE GROUP 1"/>
    <property type="match status" value="1"/>
</dbReference>